<accession>A0A1M5DCY6</accession>
<dbReference type="Proteomes" id="UP000184148">
    <property type="component" value="Unassembled WGS sequence"/>
</dbReference>
<protein>
    <submittedName>
        <fullName evidence="1">Uncharacterized protein</fullName>
    </submittedName>
</protein>
<organism evidence="1 2">
    <name type="scientific">Desulforamulus putei DSM 12395</name>
    <dbReference type="NCBI Taxonomy" id="1121429"/>
    <lineage>
        <taxon>Bacteria</taxon>
        <taxon>Bacillati</taxon>
        <taxon>Bacillota</taxon>
        <taxon>Clostridia</taxon>
        <taxon>Eubacteriales</taxon>
        <taxon>Peptococcaceae</taxon>
        <taxon>Desulforamulus</taxon>
    </lineage>
</organism>
<reference evidence="2" key="1">
    <citation type="submission" date="2016-11" db="EMBL/GenBank/DDBJ databases">
        <authorList>
            <person name="Varghese N."/>
            <person name="Submissions S."/>
        </authorList>
    </citation>
    <scope>NUCLEOTIDE SEQUENCE [LARGE SCALE GENOMIC DNA]</scope>
    <source>
        <strain evidence="2">DSM 12395</strain>
    </source>
</reference>
<sequence>MQYMGKPKSWITRKVRTDAFKFRQANLTGEAQYHPAPQVSSNKRKRKVEKTWCWVADESVVVINPQPMKVGNRLEDKTEGTLHLIAMSHNEPKAIMICEGTKINQSMQLTDLATVRGKTIKAEMPRGTLESGVTNSLDLAPAQTEYCNKSKVRLPQS</sequence>
<dbReference type="EMBL" id="FQUY01000050">
    <property type="protein sequence ID" value="SHF64775.1"/>
    <property type="molecule type" value="Genomic_DNA"/>
</dbReference>
<evidence type="ECO:0000313" key="1">
    <source>
        <dbReference type="EMBL" id="SHF64775.1"/>
    </source>
</evidence>
<keyword evidence="2" id="KW-1185">Reference proteome</keyword>
<dbReference type="AlphaFoldDB" id="A0A1M5DCY6"/>
<name>A0A1M5DCY6_9FIRM</name>
<proteinExistence type="predicted"/>
<evidence type="ECO:0000313" key="2">
    <source>
        <dbReference type="Proteomes" id="UP000184148"/>
    </source>
</evidence>
<gene>
    <name evidence="1" type="ORF">SAMN02745133_03165</name>
</gene>